<dbReference type="Pfam" id="PF00080">
    <property type="entry name" value="Sod_Cu"/>
    <property type="match status" value="1"/>
</dbReference>
<dbReference type="InterPro" id="IPR001424">
    <property type="entry name" value="SOD_Cu_Zn_dom"/>
</dbReference>
<sequence length="102" mass="10998">MVVAVAVLKGEGELSGTVRFTQEDQSVPVKVEAQFSGLKPGKHGFHIQLATSATLQRAPIVLPRCRSLTAISRFSVPSALSDDALSFMKARMTTARVAMKIR</sequence>
<dbReference type="GO" id="GO:0006801">
    <property type="term" value="P:superoxide metabolic process"/>
    <property type="evidence" value="ECO:0007669"/>
    <property type="project" value="InterPro"/>
</dbReference>
<dbReference type="EMBL" id="JAEFCI010011879">
    <property type="protein sequence ID" value="KAG5456356.1"/>
    <property type="molecule type" value="Genomic_DNA"/>
</dbReference>
<accession>A0A8H7ZMX5</accession>
<name>A0A8H7ZMX5_9FUNG</name>
<dbReference type="AlphaFoldDB" id="A0A8H7ZMX5"/>
<keyword evidence="3" id="KW-1185">Reference proteome</keyword>
<evidence type="ECO:0000313" key="2">
    <source>
        <dbReference type="EMBL" id="KAG5456356.1"/>
    </source>
</evidence>
<comment type="caution">
    <text evidence="2">The sequence shown here is derived from an EMBL/GenBank/DDBJ whole genome shotgun (WGS) entry which is preliminary data.</text>
</comment>
<reference evidence="2 3" key="1">
    <citation type="journal article" name="Sci. Rep.">
        <title>Genome-scale phylogenetic analyses confirm Olpidium as the closest living zoosporic fungus to the non-flagellated, terrestrial fungi.</title>
        <authorList>
            <person name="Chang Y."/>
            <person name="Rochon D."/>
            <person name="Sekimoto S."/>
            <person name="Wang Y."/>
            <person name="Chovatia M."/>
            <person name="Sandor L."/>
            <person name="Salamov A."/>
            <person name="Grigoriev I.V."/>
            <person name="Stajich J.E."/>
            <person name="Spatafora J.W."/>
        </authorList>
    </citation>
    <scope>NUCLEOTIDE SEQUENCE [LARGE SCALE GENOMIC DNA]</scope>
    <source>
        <strain evidence="2">S191</strain>
    </source>
</reference>
<dbReference type="OrthoDB" id="2015551at2759"/>
<dbReference type="Proteomes" id="UP000673691">
    <property type="component" value="Unassembled WGS sequence"/>
</dbReference>
<dbReference type="SUPFAM" id="SSF49329">
    <property type="entry name" value="Cu,Zn superoxide dismutase-like"/>
    <property type="match status" value="1"/>
</dbReference>
<evidence type="ECO:0000313" key="3">
    <source>
        <dbReference type="Proteomes" id="UP000673691"/>
    </source>
</evidence>
<dbReference type="GO" id="GO:0005507">
    <property type="term" value="F:copper ion binding"/>
    <property type="evidence" value="ECO:0007669"/>
    <property type="project" value="InterPro"/>
</dbReference>
<protein>
    <recommendedName>
        <fullName evidence="1">Superoxide dismutase copper/zinc binding domain-containing protein</fullName>
    </recommendedName>
</protein>
<organism evidence="2 3">
    <name type="scientific">Olpidium bornovanus</name>
    <dbReference type="NCBI Taxonomy" id="278681"/>
    <lineage>
        <taxon>Eukaryota</taxon>
        <taxon>Fungi</taxon>
        <taxon>Fungi incertae sedis</taxon>
        <taxon>Olpidiomycota</taxon>
        <taxon>Olpidiomycotina</taxon>
        <taxon>Olpidiomycetes</taxon>
        <taxon>Olpidiales</taxon>
        <taxon>Olpidiaceae</taxon>
        <taxon>Olpidium</taxon>
    </lineage>
</organism>
<feature type="domain" description="Superoxide dismutase copper/zinc binding" evidence="1">
    <location>
        <begin position="15"/>
        <end position="48"/>
    </location>
</feature>
<dbReference type="Gene3D" id="2.60.40.200">
    <property type="entry name" value="Superoxide dismutase, copper/zinc binding domain"/>
    <property type="match status" value="1"/>
</dbReference>
<proteinExistence type="predicted"/>
<evidence type="ECO:0000259" key="1">
    <source>
        <dbReference type="Pfam" id="PF00080"/>
    </source>
</evidence>
<dbReference type="InterPro" id="IPR036423">
    <property type="entry name" value="SOD-like_Cu/Zn_dom_sf"/>
</dbReference>
<gene>
    <name evidence="2" type="ORF">BJ554DRAFT_3927</name>
</gene>
<dbReference type="InterPro" id="IPR024134">
    <property type="entry name" value="SOD_Cu/Zn_/chaperone"/>
</dbReference>
<dbReference type="PANTHER" id="PTHR10003">
    <property type="entry name" value="SUPEROXIDE DISMUTASE CU-ZN -RELATED"/>
    <property type="match status" value="1"/>
</dbReference>